<gene>
    <name evidence="3" type="ORF">ACFPM7_15685</name>
</gene>
<comment type="caution">
    <text evidence="3">The sequence shown here is derived from an EMBL/GenBank/DDBJ whole genome shotgun (WGS) entry which is preliminary data.</text>
</comment>
<evidence type="ECO:0000313" key="4">
    <source>
        <dbReference type="Proteomes" id="UP001596157"/>
    </source>
</evidence>
<accession>A0ABW0ENT7</accession>
<dbReference type="EMBL" id="JBHSKF010000006">
    <property type="protein sequence ID" value="MFC5288502.1"/>
    <property type="molecule type" value="Genomic_DNA"/>
</dbReference>
<feature type="domain" description="Capsule synthesis protein CapA" evidence="2">
    <location>
        <begin position="75"/>
        <end position="335"/>
    </location>
</feature>
<sequence>MGRPPVFAAFRLGAWRLLGGYTGDSATMGLLDQAFWAYKRENPLTGRRGARRLLADALSVGRHPVGGSAEHATATMVFLGDIMPLRPFCETMPKVELAPEVTSALGADALFANLEGPVGDAAAAGDGGGLLGGAPRLAMTDAELAVHLEYLRASEGSLVMATANNHAWDLGVEGVRRTVETLRRRGVTAAGTWTTADHAADFVVAAVGRHRVGVVPFTFGTNGLHGPAQDRAMVNVAGLNERDVGAAGDRLEAAIREARSAGSGLVVVSLHWGLEFEWYPTERQIGLARRLVDAGADIVWGHHPHVIQPVEVRKRRANHGAGVIVYSAGNLITPVLTPHTRLSVAVRVGVVCAGDHLRVHDVEVIPLVLSPGQRCDHYRLDTLAGMTDRADAAVITDHLRVPIPSPRPS</sequence>
<dbReference type="SMART" id="SM00854">
    <property type="entry name" value="PGA_cap"/>
    <property type="match status" value="1"/>
</dbReference>
<dbReference type="Pfam" id="PF09587">
    <property type="entry name" value="PGA_cap"/>
    <property type="match status" value="1"/>
</dbReference>
<evidence type="ECO:0000256" key="1">
    <source>
        <dbReference type="ARBA" id="ARBA00005662"/>
    </source>
</evidence>
<name>A0ABW0ENT7_9PSEU</name>
<dbReference type="Gene3D" id="3.60.21.10">
    <property type="match status" value="1"/>
</dbReference>
<dbReference type="InterPro" id="IPR019079">
    <property type="entry name" value="Capsule_synth_CapA"/>
</dbReference>
<dbReference type="Proteomes" id="UP001596157">
    <property type="component" value="Unassembled WGS sequence"/>
</dbReference>
<dbReference type="SUPFAM" id="SSF56300">
    <property type="entry name" value="Metallo-dependent phosphatases"/>
    <property type="match status" value="1"/>
</dbReference>
<evidence type="ECO:0000259" key="2">
    <source>
        <dbReference type="SMART" id="SM00854"/>
    </source>
</evidence>
<protein>
    <submittedName>
        <fullName evidence="3">CapA family protein</fullName>
    </submittedName>
</protein>
<proteinExistence type="inferred from homology"/>
<dbReference type="InterPro" id="IPR029052">
    <property type="entry name" value="Metallo-depent_PP-like"/>
</dbReference>
<dbReference type="PANTHER" id="PTHR33393">
    <property type="entry name" value="POLYGLUTAMINE SYNTHESIS ACCESSORY PROTEIN RV0574C-RELATED"/>
    <property type="match status" value="1"/>
</dbReference>
<comment type="similarity">
    <text evidence="1">Belongs to the CapA family.</text>
</comment>
<dbReference type="CDD" id="cd07381">
    <property type="entry name" value="MPP_CapA"/>
    <property type="match status" value="1"/>
</dbReference>
<evidence type="ECO:0000313" key="3">
    <source>
        <dbReference type="EMBL" id="MFC5288502.1"/>
    </source>
</evidence>
<dbReference type="RefSeq" id="WP_378248348.1">
    <property type="nucleotide sequence ID" value="NZ_JBHSKF010000006.1"/>
</dbReference>
<organism evidence="3 4">
    <name type="scientific">Actinokineospora guangxiensis</name>
    <dbReference type="NCBI Taxonomy" id="1490288"/>
    <lineage>
        <taxon>Bacteria</taxon>
        <taxon>Bacillati</taxon>
        <taxon>Actinomycetota</taxon>
        <taxon>Actinomycetes</taxon>
        <taxon>Pseudonocardiales</taxon>
        <taxon>Pseudonocardiaceae</taxon>
        <taxon>Actinokineospora</taxon>
    </lineage>
</organism>
<dbReference type="PANTHER" id="PTHR33393:SF13">
    <property type="entry name" value="PGA BIOSYNTHESIS PROTEIN CAPA"/>
    <property type="match status" value="1"/>
</dbReference>
<keyword evidence="4" id="KW-1185">Reference proteome</keyword>
<dbReference type="InterPro" id="IPR052169">
    <property type="entry name" value="CW_Biosynth-Accessory"/>
</dbReference>
<reference evidence="4" key="1">
    <citation type="journal article" date="2019" name="Int. J. Syst. Evol. Microbiol.">
        <title>The Global Catalogue of Microorganisms (GCM) 10K type strain sequencing project: providing services to taxonomists for standard genome sequencing and annotation.</title>
        <authorList>
            <consortium name="The Broad Institute Genomics Platform"/>
            <consortium name="The Broad Institute Genome Sequencing Center for Infectious Disease"/>
            <person name="Wu L."/>
            <person name="Ma J."/>
        </authorList>
    </citation>
    <scope>NUCLEOTIDE SEQUENCE [LARGE SCALE GENOMIC DNA]</scope>
    <source>
        <strain evidence="4">CCUG 59778</strain>
    </source>
</reference>